<dbReference type="EMBL" id="BMAV01004887">
    <property type="protein sequence ID" value="GFY45486.1"/>
    <property type="molecule type" value="Genomic_DNA"/>
</dbReference>
<keyword evidence="3" id="KW-1185">Reference proteome</keyword>
<dbReference type="Pfam" id="PF00501">
    <property type="entry name" value="AMP-binding"/>
    <property type="match status" value="1"/>
</dbReference>
<gene>
    <name evidence="2" type="primary">AACS</name>
    <name evidence="2" type="ORF">TNIN_422701</name>
</gene>
<evidence type="ECO:0000313" key="3">
    <source>
        <dbReference type="Proteomes" id="UP000886998"/>
    </source>
</evidence>
<evidence type="ECO:0000259" key="1">
    <source>
        <dbReference type="Pfam" id="PF00501"/>
    </source>
</evidence>
<dbReference type="GO" id="GO:0030729">
    <property type="term" value="F:acetoacetate-CoA ligase activity"/>
    <property type="evidence" value="ECO:0007669"/>
    <property type="project" value="TreeGrafter"/>
</dbReference>
<feature type="domain" description="AMP-dependent synthetase/ligase" evidence="1">
    <location>
        <begin position="43"/>
        <end position="376"/>
    </location>
</feature>
<dbReference type="SUPFAM" id="SSF56801">
    <property type="entry name" value="Acetyl-CoA synthetase-like"/>
    <property type="match status" value="1"/>
</dbReference>
<protein>
    <submittedName>
        <fullName evidence="2">Acetoacetyl-CoA synthetase</fullName>
    </submittedName>
</protein>
<sequence>MIGIQKNGPGFLDNEWFKGAAFNYAENVLRIRDDREALLCLGYMSNRKEAIFAMLATLSIGAIWSGPQPFLGATAAANVVATLGAKFLITVDSFVEYGEEYRTMDNLPVIAENAPTLEKIIIVPTKEETLSKDISHIPNSYLLEAFLEKGRTSRGSSKIGFEQLPLITLFYCTFTPGTTGMPKGAVHTAGSILGPLMHFTLHYNLKNGDVIHSFYPNGWTLWTFHIPCLSLGIKLILQNGTVYPLKDGCNLWDVISKYKIAFSLLLTTMVDKLEKVKACPNPSNRNFEHLKVIAIGGSPVKTANFKYIQSVVGDNVLVTNFYGSTEMFGPISGIDYNMPIYAPEIQVLSLGTQVHCADLKGHPVAGEEGEMVLTVPNPLLPLYLWKDENNETLQRTYLTKYQGFWRQHDMCYVNPQTNGIVLKGRSSWYGRDTGLPCVGQNKWNGDSRAILFLKMREGYVFTPEFKDKIANKIKKELCEECVPELIMEIQEIPYNVNNKRMESIVREIVKTNRIPIRGNLQNPECLKYYCNLPEVLNYNQE</sequence>
<dbReference type="OrthoDB" id="10253869at2759"/>
<accession>A0A8X6X3Q4</accession>
<proteinExistence type="predicted"/>
<dbReference type="Gene3D" id="3.40.50.12780">
    <property type="entry name" value="N-terminal domain of ligase-like"/>
    <property type="match status" value="1"/>
</dbReference>
<organism evidence="2 3">
    <name type="scientific">Trichonephila inaurata madagascariensis</name>
    <dbReference type="NCBI Taxonomy" id="2747483"/>
    <lineage>
        <taxon>Eukaryota</taxon>
        <taxon>Metazoa</taxon>
        <taxon>Ecdysozoa</taxon>
        <taxon>Arthropoda</taxon>
        <taxon>Chelicerata</taxon>
        <taxon>Arachnida</taxon>
        <taxon>Araneae</taxon>
        <taxon>Araneomorphae</taxon>
        <taxon>Entelegynae</taxon>
        <taxon>Araneoidea</taxon>
        <taxon>Nephilidae</taxon>
        <taxon>Trichonephila</taxon>
        <taxon>Trichonephila inaurata</taxon>
    </lineage>
</organism>
<dbReference type="AlphaFoldDB" id="A0A8X6X3Q4"/>
<dbReference type="PANTHER" id="PTHR42921:SF1">
    <property type="entry name" value="ACETOACETYL-COA SYNTHETASE"/>
    <property type="match status" value="1"/>
</dbReference>
<dbReference type="InterPro" id="IPR042099">
    <property type="entry name" value="ANL_N_sf"/>
</dbReference>
<dbReference type="InterPro" id="IPR000873">
    <property type="entry name" value="AMP-dep_synth/lig_dom"/>
</dbReference>
<evidence type="ECO:0000313" key="2">
    <source>
        <dbReference type="EMBL" id="GFY45486.1"/>
    </source>
</evidence>
<reference evidence="2" key="1">
    <citation type="submission" date="2020-08" db="EMBL/GenBank/DDBJ databases">
        <title>Multicomponent nature underlies the extraordinary mechanical properties of spider dragline silk.</title>
        <authorList>
            <person name="Kono N."/>
            <person name="Nakamura H."/>
            <person name="Mori M."/>
            <person name="Yoshida Y."/>
            <person name="Ohtoshi R."/>
            <person name="Malay A.D."/>
            <person name="Moran D.A.P."/>
            <person name="Tomita M."/>
            <person name="Numata K."/>
            <person name="Arakawa K."/>
        </authorList>
    </citation>
    <scope>NUCLEOTIDE SEQUENCE</scope>
</reference>
<name>A0A8X6X3Q4_9ARAC</name>
<dbReference type="PANTHER" id="PTHR42921">
    <property type="entry name" value="ACETOACETYL-COA SYNTHETASE"/>
    <property type="match status" value="1"/>
</dbReference>
<dbReference type="Proteomes" id="UP000886998">
    <property type="component" value="Unassembled WGS sequence"/>
</dbReference>
<comment type="caution">
    <text evidence="2">The sequence shown here is derived from an EMBL/GenBank/DDBJ whole genome shotgun (WGS) entry which is preliminary data.</text>
</comment>